<sequence>MKKISYLLFALLIIACSKDQGNLTVKVNVKGLKKGVLHLKKVKNDNLITVDTVAINGISEVELHANLESPEMFYLFLDKNSSEKDRIMFFADKGITEINTSLKNFGFDAKINGAPQQKTFEEYKLMISRFNEQNLDLIKEDFEAKKKGDTVKSNQVIKKSESNLKRRYLFTVNFALNNKDSEIAPYLALTEIYDANIKLLDTINKSLTPKVKASKYGKELQLYVDKIKKAEK</sequence>
<dbReference type="EMBL" id="JBHTJI010000042">
    <property type="protein sequence ID" value="MFD0991386.1"/>
    <property type="molecule type" value="Genomic_DNA"/>
</dbReference>
<evidence type="ECO:0000259" key="1">
    <source>
        <dbReference type="Pfam" id="PF14289"/>
    </source>
</evidence>
<dbReference type="Proteomes" id="UP001597061">
    <property type="component" value="Unassembled WGS sequence"/>
</dbReference>
<proteinExistence type="predicted"/>
<keyword evidence="3" id="KW-1185">Reference proteome</keyword>
<feature type="domain" description="DUF4369" evidence="1">
    <location>
        <begin position="24"/>
        <end position="120"/>
    </location>
</feature>
<dbReference type="InterPro" id="IPR025380">
    <property type="entry name" value="DUF4369"/>
</dbReference>
<evidence type="ECO:0000313" key="2">
    <source>
        <dbReference type="EMBL" id="MFD0991386.1"/>
    </source>
</evidence>
<protein>
    <submittedName>
        <fullName evidence="2">DUF4369 domain-containing protein</fullName>
    </submittedName>
</protein>
<name>A0ABW3JPA3_9FLAO</name>
<reference evidence="3" key="1">
    <citation type="journal article" date="2019" name="Int. J. Syst. Evol. Microbiol.">
        <title>The Global Catalogue of Microorganisms (GCM) 10K type strain sequencing project: providing services to taxonomists for standard genome sequencing and annotation.</title>
        <authorList>
            <consortium name="The Broad Institute Genomics Platform"/>
            <consortium name="The Broad Institute Genome Sequencing Center for Infectious Disease"/>
            <person name="Wu L."/>
            <person name="Ma J."/>
        </authorList>
    </citation>
    <scope>NUCLEOTIDE SEQUENCE [LARGE SCALE GENOMIC DNA]</scope>
    <source>
        <strain evidence="3">CCUG 62414</strain>
    </source>
</reference>
<dbReference type="Pfam" id="PF14289">
    <property type="entry name" value="DUF4369"/>
    <property type="match status" value="1"/>
</dbReference>
<accession>A0ABW3JPA3</accession>
<comment type="caution">
    <text evidence="2">The sequence shown here is derived from an EMBL/GenBank/DDBJ whole genome shotgun (WGS) entry which is preliminary data.</text>
</comment>
<gene>
    <name evidence="2" type="ORF">ACFQ1R_14875</name>
</gene>
<evidence type="ECO:0000313" key="3">
    <source>
        <dbReference type="Proteomes" id="UP001597061"/>
    </source>
</evidence>
<organism evidence="2 3">
    <name type="scientific">Mariniflexile jejuense</name>
    <dbReference type="NCBI Taxonomy" id="1173582"/>
    <lineage>
        <taxon>Bacteria</taxon>
        <taxon>Pseudomonadati</taxon>
        <taxon>Bacteroidota</taxon>
        <taxon>Flavobacteriia</taxon>
        <taxon>Flavobacteriales</taxon>
        <taxon>Flavobacteriaceae</taxon>
        <taxon>Mariniflexile</taxon>
    </lineage>
</organism>
<dbReference type="RefSeq" id="WP_379927063.1">
    <property type="nucleotide sequence ID" value="NZ_JBHTJI010000042.1"/>
</dbReference>
<dbReference type="PROSITE" id="PS51257">
    <property type="entry name" value="PROKAR_LIPOPROTEIN"/>
    <property type="match status" value="1"/>
</dbReference>